<dbReference type="InterPro" id="IPR012337">
    <property type="entry name" value="RNaseH-like_sf"/>
</dbReference>
<gene>
    <name evidence="2" type="ORF">ADU70_1662</name>
</gene>
<name>A0AAC9FJ63_9LACO</name>
<evidence type="ECO:0000313" key="3">
    <source>
        <dbReference type="Proteomes" id="UP000076405"/>
    </source>
</evidence>
<proteinExistence type="predicted"/>
<feature type="domain" description="Transposase DDE" evidence="1">
    <location>
        <begin position="8"/>
        <end position="435"/>
    </location>
</feature>
<evidence type="ECO:0000313" key="2">
    <source>
        <dbReference type="EMBL" id="AMV63140.1"/>
    </source>
</evidence>
<reference evidence="2 3" key="1">
    <citation type="journal article" date="2016" name="PLoS ONE">
        <title>The Identification of Novel Diagnostic Marker Genes for the Detection of Beer Spoiling Pediococcus damnosus Strains Using the BlAst Diagnostic Gene findEr.</title>
        <authorList>
            <person name="Behr J."/>
            <person name="Geissler A.J."/>
            <person name="Schmid J."/>
            <person name="Zehe A."/>
            <person name="Vogel R.F."/>
        </authorList>
    </citation>
    <scope>NUCLEOTIDE SEQUENCE [LARGE SCALE GENOMIC DNA]</scope>
    <source>
        <strain evidence="2 3">TMW 2.1533</strain>
    </source>
</reference>
<dbReference type="NCBIfam" id="NF033539">
    <property type="entry name" value="transpos_IS1380"/>
    <property type="match status" value="1"/>
</dbReference>
<organism evidence="2 3">
    <name type="scientific">Pediococcus damnosus</name>
    <dbReference type="NCBI Taxonomy" id="51663"/>
    <lineage>
        <taxon>Bacteria</taxon>
        <taxon>Bacillati</taxon>
        <taxon>Bacillota</taxon>
        <taxon>Bacilli</taxon>
        <taxon>Lactobacillales</taxon>
        <taxon>Lactobacillaceae</taxon>
        <taxon>Pediococcus</taxon>
    </lineage>
</organism>
<dbReference type="RefSeq" id="WP_062904525.1">
    <property type="nucleotide sequence ID" value="NZ_CP012275.1"/>
</dbReference>
<dbReference type="InterPro" id="IPR047960">
    <property type="entry name" value="Transpos_IS1380"/>
</dbReference>
<sequence>MTTLQEKQVHFNSKLHISHTGGELSSDAGLVLIKEIMHKLDFANLAEKLVSFKDQRRYYQHSNVSLMEQLLLQKIAGYATDQVATSLRFDPIFKLLLDKPAIASQASISRFWQRFDEKSVASLQVLNQTLLDRGRLTTNQMELIIDVDSTHSDTFGNQESSDFNAHYQTNGFHPLVAFDGQNEAFLAAQLRPGNVYTSKEIRPFLKPLLQHYQNSLPCTEILVRGDSGFATPELYDTCEENKAFYLVRLKANRRLRDLAEGYVRIDDKQQWDQTEIHYYSAKYQAGSWNQPRQIYIKSTREVGELLFNHEYVLTNLTKLTPETAFELYQHRGQMENDIKEAKEGFFFDKTNSTGFIENHARMMLSVLAYNLVSLFKQLCLPPQHVSVRVGTLRLWLFKIAGKLVRSGRKLYLKLSSSHVYQKLFYQVLAKIQQLHW</sequence>
<dbReference type="SUPFAM" id="SSF53098">
    <property type="entry name" value="Ribonuclease H-like"/>
    <property type="match status" value="1"/>
</dbReference>
<evidence type="ECO:0000259" key="1">
    <source>
        <dbReference type="Pfam" id="PF13701"/>
    </source>
</evidence>
<dbReference type="AlphaFoldDB" id="A0AAC9FJ63"/>
<protein>
    <submittedName>
        <fullName evidence="2">Transposase</fullName>
    </submittedName>
</protein>
<dbReference type="EMBL" id="CP012275">
    <property type="protein sequence ID" value="AMV63140.1"/>
    <property type="molecule type" value="Genomic_DNA"/>
</dbReference>
<dbReference type="Proteomes" id="UP000076405">
    <property type="component" value="Chromosome"/>
</dbReference>
<accession>A0AAC9FJ63</accession>
<dbReference type="Pfam" id="PF13701">
    <property type="entry name" value="DDE_Tnp_1_4"/>
    <property type="match status" value="1"/>
</dbReference>
<dbReference type="InterPro" id="IPR025668">
    <property type="entry name" value="Tnp_DDE_dom"/>
</dbReference>